<proteinExistence type="predicted"/>
<gene>
    <name evidence="2" type="ORF">EAH82_10965</name>
</gene>
<dbReference type="Gene3D" id="3.10.620.30">
    <property type="match status" value="1"/>
</dbReference>
<protein>
    <submittedName>
        <fullName evidence="2">Transglutaminase family protein</fullName>
    </submittedName>
</protein>
<sequence length="306" mass="33412">MHFSQIDAALDYQVSAPSHMVLNIEAARGGAQAVVSEKLVITPTVEMHAFCDESSGNRFFRFDAVPGPLQIRYTANVQRSFVDVPPDLAEVPVNAVPNELVHYLMPTRYCESDVMSRAAQQLFGDLPQGIGRVQAISDWIHDSITYEPGSSASTTTAREVFVQRAGVCRDFAHLGITLCRALNIPARLVVGYVYFNEPPQDFHAVFEAWLGGRWVLFDPTRMAPVDRLVRVGTGRDAKDVAFCTIFGPVQMTNKMLSVREYQDERAPPTVAPAPTGQVVGIEKPVPVTDVATDGSLNAGHALAAID</sequence>
<name>A0A502DYB2_9BURK</name>
<dbReference type="PANTHER" id="PTHR33490">
    <property type="entry name" value="BLR5614 PROTEIN-RELATED"/>
    <property type="match status" value="1"/>
</dbReference>
<dbReference type="SUPFAM" id="SSF54001">
    <property type="entry name" value="Cysteine proteinases"/>
    <property type="match status" value="1"/>
</dbReference>
<dbReference type="Proteomes" id="UP000319212">
    <property type="component" value="Unassembled WGS sequence"/>
</dbReference>
<dbReference type="SMART" id="SM00460">
    <property type="entry name" value="TGc"/>
    <property type="match status" value="1"/>
</dbReference>
<dbReference type="InterPro" id="IPR002931">
    <property type="entry name" value="Transglutaminase-like"/>
</dbReference>
<dbReference type="InterPro" id="IPR038765">
    <property type="entry name" value="Papain-like_cys_pep_sf"/>
</dbReference>
<comment type="caution">
    <text evidence="2">The sequence shown here is derived from an EMBL/GenBank/DDBJ whole genome shotgun (WGS) entry which is preliminary data.</text>
</comment>
<accession>A0A502DYB2</accession>
<organism evidence="2 3">
    <name type="scientific">Variovorax guangxiensis</name>
    <dbReference type="NCBI Taxonomy" id="1775474"/>
    <lineage>
        <taxon>Bacteria</taxon>
        <taxon>Pseudomonadati</taxon>
        <taxon>Pseudomonadota</taxon>
        <taxon>Betaproteobacteria</taxon>
        <taxon>Burkholderiales</taxon>
        <taxon>Comamonadaceae</taxon>
        <taxon>Variovorax</taxon>
    </lineage>
</organism>
<dbReference type="PANTHER" id="PTHR33490:SF12">
    <property type="entry name" value="BLL5557 PROTEIN"/>
    <property type="match status" value="1"/>
</dbReference>
<dbReference type="InterPro" id="IPR048930">
    <property type="entry name" value="Bact_transglu_N_2"/>
</dbReference>
<dbReference type="Pfam" id="PF01841">
    <property type="entry name" value="Transglut_core"/>
    <property type="match status" value="1"/>
</dbReference>
<dbReference type="EMBL" id="RCZI01000002">
    <property type="protein sequence ID" value="TPG29256.1"/>
    <property type="molecule type" value="Genomic_DNA"/>
</dbReference>
<dbReference type="Gene3D" id="2.60.40.2250">
    <property type="match status" value="1"/>
</dbReference>
<feature type="domain" description="Transglutaminase-like" evidence="1">
    <location>
        <begin position="160"/>
        <end position="221"/>
    </location>
</feature>
<dbReference type="AlphaFoldDB" id="A0A502DYB2"/>
<reference evidence="2 3" key="1">
    <citation type="journal article" date="2019" name="Environ. Microbiol.">
        <title>Species interactions and distinct microbial communities in high Arctic permafrost affected cryosols are associated with the CH4 and CO2 gas fluxes.</title>
        <authorList>
            <person name="Altshuler I."/>
            <person name="Hamel J."/>
            <person name="Turney S."/>
            <person name="Magnuson E."/>
            <person name="Levesque R."/>
            <person name="Greer C."/>
            <person name="Whyte L.G."/>
        </authorList>
    </citation>
    <scope>NUCLEOTIDE SEQUENCE [LARGE SCALE GENOMIC DNA]</scope>
    <source>
        <strain evidence="2 3">S06.C</strain>
    </source>
</reference>
<dbReference type="Pfam" id="PF21295">
    <property type="entry name" value="Bact_transglu_N_2"/>
    <property type="match status" value="1"/>
</dbReference>
<dbReference type="RefSeq" id="WP_140841609.1">
    <property type="nucleotide sequence ID" value="NZ_RCZI01000002.1"/>
</dbReference>
<dbReference type="OrthoDB" id="5438043at2"/>
<evidence type="ECO:0000259" key="1">
    <source>
        <dbReference type="SMART" id="SM00460"/>
    </source>
</evidence>
<evidence type="ECO:0000313" key="3">
    <source>
        <dbReference type="Proteomes" id="UP000319212"/>
    </source>
</evidence>
<evidence type="ECO:0000313" key="2">
    <source>
        <dbReference type="EMBL" id="TPG29256.1"/>
    </source>
</evidence>